<keyword evidence="2" id="KW-0677">Repeat</keyword>
<proteinExistence type="predicted"/>
<dbReference type="PANTHER" id="PTHR18763">
    <property type="entry name" value="WD-REPEAT PROTEIN 18"/>
    <property type="match status" value="1"/>
</dbReference>
<gene>
    <name evidence="3" type="ORF">HAX54_010019</name>
</gene>
<protein>
    <submittedName>
        <fullName evidence="3">Uncharacterized protein</fullName>
    </submittedName>
</protein>
<organism evidence="3 4">
    <name type="scientific">Datura stramonium</name>
    <name type="common">Jimsonweed</name>
    <name type="synonym">Common thornapple</name>
    <dbReference type="NCBI Taxonomy" id="4076"/>
    <lineage>
        <taxon>Eukaryota</taxon>
        <taxon>Viridiplantae</taxon>
        <taxon>Streptophyta</taxon>
        <taxon>Embryophyta</taxon>
        <taxon>Tracheophyta</taxon>
        <taxon>Spermatophyta</taxon>
        <taxon>Magnoliopsida</taxon>
        <taxon>eudicotyledons</taxon>
        <taxon>Gunneridae</taxon>
        <taxon>Pentapetalae</taxon>
        <taxon>asterids</taxon>
        <taxon>lamiids</taxon>
        <taxon>Solanales</taxon>
        <taxon>Solanaceae</taxon>
        <taxon>Solanoideae</taxon>
        <taxon>Datureae</taxon>
        <taxon>Datura</taxon>
    </lineage>
</organism>
<sequence>MAWLECGTPKTAHCPEYRHAKGPVNNIIVVRQPSLLSTRGSVNSNMPSVKRHGVSLAPPLEKYANSADDNDYKAGVDVSSLAYYFWTSFPHRTLGGFFRVNLSARWTLLDLEPSMVTRHLARQGSSAAAEMEIERLKLDRSRSMQMIQQWEKKFQSLHQFCVTGAVDGEQAGNA</sequence>
<dbReference type="EMBL" id="JACEIK010001546">
    <property type="protein sequence ID" value="MCD7470290.1"/>
    <property type="molecule type" value="Genomic_DNA"/>
</dbReference>
<accession>A0ABS8THF3</accession>
<evidence type="ECO:0000313" key="4">
    <source>
        <dbReference type="Proteomes" id="UP000823775"/>
    </source>
</evidence>
<evidence type="ECO:0000313" key="3">
    <source>
        <dbReference type="EMBL" id="MCD7470290.1"/>
    </source>
</evidence>
<dbReference type="PANTHER" id="PTHR18763:SF0">
    <property type="entry name" value="WD REPEAT-CONTAINING PROTEIN 18"/>
    <property type="match status" value="1"/>
</dbReference>
<evidence type="ECO:0000256" key="2">
    <source>
        <dbReference type="ARBA" id="ARBA00022737"/>
    </source>
</evidence>
<dbReference type="Proteomes" id="UP000823775">
    <property type="component" value="Unassembled WGS sequence"/>
</dbReference>
<keyword evidence="1" id="KW-0853">WD repeat</keyword>
<name>A0ABS8THF3_DATST</name>
<keyword evidence="4" id="KW-1185">Reference proteome</keyword>
<reference evidence="3 4" key="1">
    <citation type="journal article" date="2021" name="BMC Genomics">
        <title>Datura genome reveals duplications of psychoactive alkaloid biosynthetic genes and high mutation rate following tissue culture.</title>
        <authorList>
            <person name="Rajewski A."/>
            <person name="Carter-House D."/>
            <person name="Stajich J."/>
            <person name="Litt A."/>
        </authorList>
    </citation>
    <scope>NUCLEOTIDE SEQUENCE [LARGE SCALE GENOMIC DNA]</scope>
    <source>
        <strain evidence="3">AR-01</strain>
    </source>
</reference>
<dbReference type="InterPro" id="IPR045227">
    <property type="entry name" value="WDR18/Ipi3/RID3"/>
</dbReference>
<evidence type="ECO:0000256" key="1">
    <source>
        <dbReference type="ARBA" id="ARBA00022574"/>
    </source>
</evidence>
<comment type="caution">
    <text evidence="3">The sequence shown here is derived from an EMBL/GenBank/DDBJ whole genome shotgun (WGS) entry which is preliminary data.</text>
</comment>